<dbReference type="SUPFAM" id="SSF56317">
    <property type="entry name" value="Carbon-nitrogen hydrolase"/>
    <property type="match status" value="1"/>
</dbReference>
<evidence type="ECO:0000256" key="3">
    <source>
        <dbReference type="ARBA" id="ARBA00039118"/>
    </source>
</evidence>
<proteinExistence type="inferred from homology"/>
<evidence type="ECO:0000256" key="5">
    <source>
        <dbReference type="ARBA" id="ARBA00072139"/>
    </source>
</evidence>
<comment type="similarity">
    <text evidence="1">Belongs to the carbon-nitrogen hydrolase superfamily. NIT1/NIT2 family.</text>
</comment>
<protein>
    <recommendedName>
        <fullName evidence="5">Omega-amidase YafV</fullName>
        <ecNumber evidence="3">3.5.1.3</ecNumber>
    </recommendedName>
</protein>
<dbReference type="PANTHER" id="PTHR47799:SF1">
    <property type="entry name" value="OMEGA-AMIDASE YAFV"/>
    <property type="match status" value="1"/>
</dbReference>
<reference evidence="7" key="1">
    <citation type="journal article" date="2020" name="mSystems">
        <title>Genome- and Community-Level Interaction Insights into Carbon Utilization and Element Cycling Functions of Hydrothermarchaeota in Hydrothermal Sediment.</title>
        <authorList>
            <person name="Zhou Z."/>
            <person name="Liu Y."/>
            <person name="Xu W."/>
            <person name="Pan J."/>
            <person name="Luo Z.H."/>
            <person name="Li M."/>
        </authorList>
    </citation>
    <scope>NUCLEOTIDE SEQUENCE [LARGE SCALE GENOMIC DNA]</scope>
    <source>
        <strain evidence="7">HyVt-345</strain>
    </source>
</reference>
<sequence length="260" mass="29773">MMATLKIALIQAPLIWENPQANRTYFSNVLKDISSEIDIIILPEMFNTGFTMQPENVAKEEGPKTLAWMQQKANQTDAALVGSLPFFENDSFTNRLFFVEPNGKVAYYDKRHTFTLAGEHKVYKAGNEKLIVDFKGFKICPMVCYDLRFPVWSRNTEDYDVLIYVANWPKPRTLAWDTLLKARAIENMAYCVGVNRIGKDETGHEYIGHSAIYDALGEKLAYSEAEGIIYGTLSKDHIMNTRQNLKFLDDRDSFELKNKA</sequence>
<dbReference type="InterPro" id="IPR003010">
    <property type="entry name" value="C-N_Hydrolase"/>
</dbReference>
<dbReference type="InterPro" id="IPR052737">
    <property type="entry name" value="Omega-amidase_YafV"/>
</dbReference>
<dbReference type="InterPro" id="IPR036526">
    <property type="entry name" value="C-N_Hydrolase_sf"/>
</dbReference>
<evidence type="ECO:0000256" key="4">
    <source>
        <dbReference type="ARBA" id="ARBA00052904"/>
    </source>
</evidence>
<name>A0A831QNJ7_9FLAO</name>
<dbReference type="FunFam" id="3.60.110.10:FF:000004">
    <property type="entry name" value="Carbon-nitrogen hydrolase"/>
    <property type="match status" value="1"/>
</dbReference>
<gene>
    <name evidence="7" type="ORF">ENH87_05780</name>
</gene>
<dbReference type="AlphaFoldDB" id="A0A831QNJ7"/>
<evidence type="ECO:0000259" key="6">
    <source>
        <dbReference type="PROSITE" id="PS50263"/>
    </source>
</evidence>
<evidence type="ECO:0000256" key="1">
    <source>
        <dbReference type="ARBA" id="ARBA00010613"/>
    </source>
</evidence>
<comment type="catalytic activity">
    <reaction evidence="4">
        <text>a monoamide of a dicarboxylate + H2O = a dicarboxylate + NH4(+)</text>
        <dbReference type="Rhea" id="RHEA:11716"/>
        <dbReference type="ChEBI" id="CHEBI:15377"/>
        <dbReference type="ChEBI" id="CHEBI:28938"/>
        <dbReference type="ChEBI" id="CHEBI:28965"/>
        <dbReference type="ChEBI" id="CHEBI:77450"/>
        <dbReference type="EC" id="3.5.1.3"/>
    </reaction>
</comment>
<evidence type="ECO:0000256" key="2">
    <source>
        <dbReference type="ARBA" id="ARBA00022801"/>
    </source>
</evidence>
<dbReference type="NCBIfam" id="NF007757">
    <property type="entry name" value="PRK10438.1"/>
    <property type="match status" value="1"/>
</dbReference>
<accession>A0A831QNJ7</accession>
<organism evidence="7">
    <name type="scientific">Pricia antarctica</name>
    <dbReference type="NCBI Taxonomy" id="641691"/>
    <lineage>
        <taxon>Bacteria</taxon>
        <taxon>Pseudomonadati</taxon>
        <taxon>Bacteroidota</taxon>
        <taxon>Flavobacteriia</taxon>
        <taxon>Flavobacteriales</taxon>
        <taxon>Flavobacteriaceae</taxon>
        <taxon>Pricia</taxon>
    </lineage>
</organism>
<dbReference type="CDD" id="cd07575">
    <property type="entry name" value="Xc-1258_like"/>
    <property type="match status" value="1"/>
</dbReference>
<evidence type="ECO:0000313" key="7">
    <source>
        <dbReference type="EMBL" id="HEA20410.1"/>
    </source>
</evidence>
<dbReference type="Pfam" id="PF00795">
    <property type="entry name" value="CN_hydrolase"/>
    <property type="match status" value="1"/>
</dbReference>
<dbReference type="PANTHER" id="PTHR47799">
    <property type="entry name" value="OMEGA-AMIDASE YAFV"/>
    <property type="match status" value="1"/>
</dbReference>
<dbReference type="PROSITE" id="PS50263">
    <property type="entry name" value="CN_HYDROLASE"/>
    <property type="match status" value="1"/>
</dbReference>
<dbReference type="Gene3D" id="3.60.110.10">
    <property type="entry name" value="Carbon-nitrogen hydrolase"/>
    <property type="match status" value="1"/>
</dbReference>
<comment type="caution">
    <text evidence="7">The sequence shown here is derived from an EMBL/GenBank/DDBJ whole genome shotgun (WGS) entry which is preliminary data.</text>
</comment>
<dbReference type="GO" id="GO:0050152">
    <property type="term" value="F:omega-amidase activity"/>
    <property type="evidence" value="ECO:0007669"/>
    <property type="project" value="UniProtKB-EC"/>
</dbReference>
<dbReference type="Proteomes" id="UP000886191">
    <property type="component" value="Unassembled WGS sequence"/>
</dbReference>
<dbReference type="EMBL" id="DRGL01000023">
    <property type="protein sequence ID" value="HEA20410.1"/>
    <property type="molecule type" value="Genomic_DNA"/>
</dbReference>
<dbReference type="GO" id="GO:0106008">
    <property type="term" value="F:2-oxoglutaramate amidase activity"/>
    <property type="evidence" value="ECO:0007669"/>
    <property type="project" value="TreeGrafter"/>
</dbReference>
<dbReference type="EC" id="3.5.1.3" evidence="3"/>
<feature type="domain" description="CN hydrolase" evidence="6">
    <location>
        <begin position="5"/>
        <end position="235"/>
    </location>
</feature>
<keyword evidence="2" id="KW-0378">Hydrolase</keyword>